<feature type="domain" description="DUF5681" evidence="2">
    <location>
        <begin position="29"/>
        <end position="103"/>
    </location>
</feature>
<sequence>MTAPAASPTAAEPPPPGSYEVGYRKPPLHTRFQRGQSGNPKGRKKGSENLDTMVLAICDERIAVNSPAGPKRIPRIEVLLRKQLELAVKGNPRAIDQVLRQYGQAQGIQTARADAASGTGDAQPDLTEADALSLQLLHEQLTAEIMAGLTTGNGGTA</sequence>
<reference evidence="3 4" key="1">
    <citation type="submission" date="2020-12" db="EMBL/GenBank/DDBJ databases">
        <title>Sphingomonas sp.</title>
        <authorList>
            <person name="Kim M.K."/>
        </authorList>
    </citation>
    <scope>NUCLEOTIDE SEQUENCE [LARGE SCALE GENOMIC DNA]</scope>
    <source>
        <strain evidence="3 4">BT552</strain>
    </source>
</reference>
<dbReference type="InterPro" id="IPR043736">
    <property type="entry name" value="DUF5681"/>
</dbReference>
<dbReference type="Pfam" id="PF18932">
    <property type="entry name" value="DUF5681"/>
    <property type="match status" value="1"/>
</dbReference>
<feature type="region of interest" description="Disordered" evidence="1">
    <location>
        <begin position="1"/>
        <end position="48"/>
    </location>
</feature>
<dbReference type="RefSeq" id="WP_204199968.1">
    <property type="nucleotide sequence ID" value="NZ_JAFEMC010000005.1"/>
</dbReference>
<evidence type="ECO:0000313" key="3">
    <source>
        <dbReference type="EMBL" id="MBM6577869.1"/>
    </source>
</evidence>
<gene>
    <name evidence="3" type="ORF">ILT43_15915</name>
</gene>
<feature type="compositionally biased region" description="Low complexity" evidence="1">
    <location>
        <begin position="1"/>
        <end position="10"/>
    </location>
</feature>
<comment type="caution">
    <text evidence="3">The sequence shown here is derived from an EMBL/GenBank/DDBJ whole genome shotgun (WGS) entry which is preliminary data.</text>
</comment>
<dbReference type="Proteomes" id="UP000763641">
    <property type="component" value="Unassembled WGS sequence"/>
</dbReference>
<protein>
    <recommendedName>
        <fullName evidence="2">DUF5681 domain-containing protein</fullName>
    </recommendedName>
</protein>
<keyword evidence="4" id="KW-1185">Reference proteome</keyword>
<organism evidence="3 4">
    <name type="scientific">Sphingomonas longa</name>
    <dbReference type="NCBI Taxonomy" id="2778730"/>
    <lineage>
        <taxon>Bacteria</taxon>
        <taxon>Pseudomonadati</taxon>
        <taxon>Pseudomonadota</taxon>
        <taxon>Alphaproteobacteria</taxon>
        <taxon>Sphingomonadales</taxon>
        <taxon>Sphingomonadaceae</taxon>
        <taxon>Sphingomonas</taxon>
    </lineage>
</organism>
<accession>A0ABS2DA97</accession>
<name>A0ABS2DA97_9SPHN</name>
<evidence type="ECO:0000313" key="4">
    <source>
        <dbReference type="Proteomes" id="UP000763641"/>
    </source>
</evidence>
<evidence type="ECO:0000256" key="1">
    <source>
        <dbReference type="SAM" id="MobiDB-lite"/>
    </source>
</evidence>
<proteinExistence type="predicted"/>
<evidence type="ECO:0000259" key="2">
    <source>
        <dbReference type="Pfam" id="PF18932"/>
    </source>
</evidence>
<dbReference type="EMBL" id="JAFEMC010000005">
    <property type="protein sequence ID" value="MBM6577869.1"/>
    <property type="molecule type" value="Genomic_DNA"/>
</dbReference>